<proteinExistence type="predicted"/>
<dbReference type="Gene3D" id="1.20.200.10">
    <property type="entry name" value="Fumarase/aspartase (Central domain)"/>
    <property type="match status" value="1"/>
</dbReference>
<dbReference type="InterPro" id="IPR001106">
    <property type="entry name" value="Aromatic_Lyase"/>
</dbReference>
<dbReference type="Pfam" id="PF00221">
    <property type="entry name" value="Lyase_aromatic"/>
    <property type="match status" value="1"/>
</dbReference>
<protein>
    <submittedName>
        <fullName evidence="3">Histidine ammonia-lyase</fullName>
        <ecNumber evidence="3">4.3.1.3</ecNumber>
    </submittedName>
</protein>
<dbReference type="EC" id="4.3.1.3" evidence="3"/>
<dbReference type="InterPro" id="IPR024083">
    <property type="entry name" value="Fumarase/histidase_N"/>
</dbReference>
<keyword evidence="4" id="KW-1185">Reference proteome</keyword>
<keyword evidence="1 3" id="KW-0456">Lyase</keyword>
<dbReference type="PANTHER" id="PTHR10362">
    <property type="entry name" value="HISTIDINE AMMONIA-LYASE"/>
    <property type="match status" value="1"/>
</dbReference>
<dbReference type="CDD" id="cd00332">
    <property type="entry name" value="PAL-HAL"/>
    <property type="match status" value="1"/>
</dbReference>
<dbReference type="PROSITE" id="PS00488">
    <property type="entry name" value="PAL_HISTIDASE"/>
    <property type="match status" value="1"/>
</dbReference>
<dbReference type="RefSeq" id="WP_377256009.1">
    <property type="nucleotide sequence ID" value="NZ_JBHLUH010000060.1"/>
</dbReference>
<dbReference type="GO" id="GO:0004397">
    <property type="term" value="F:histidine ammonia-lyase activity"/>
    <property type="evidence" value="ECO:0007669"/>
    <property type="project" value="UniProtKB-EC"/>
</dbReference>
<dbReference type="Gene3D" id="1.10.275.10">
    <property type="entry name" value="Fumarase/aspartase (N-terminal domain)"/>
    <property type="match status" value="1"/>
</dbReference>
<gene>
    <name evidence="3" type="primary">hutH</name>
    <name evidence="3" type="ORF">ACFFIA_28005</name>
</gene>
<dbReference type="InterPro" id="IPR022313">
    <property type="entry name" value="Phe/His_NH3-lyase_AS"/>
</dbReference>
<evidence type="ECO:0000313" key="4">
    <source>
        <dbReference type="Proteomes" id="UP001589867"/>
    </source>
</evidence>
<name>A0ABV6M9W7_9ACTN</name>
<comment type="caution">
    <text evidence="3">The sequence shown here is derived from an EMBL/GenBank/DDBJ whole genome shotgun (WGS) entry which is preliminary data.</text>
</comment>
<organism evidence="3 4">
    <name type="scientific">Phytohabitans kaempferiae</name>
    <dbReference type="NCBI Taxonomy" id="1620943"/>
    <lineage>
        <taxon>Bacteria</taxon>
        <taxon>Bacillati</taxon>
        <taxon>Actinomycetota</taxon>
        <taxon>Actinomycetes</taxon>
        <taxon>Micromonosporales</taxon>
        <taxon>Micromonosporaceae</taxon>
    </lineage>
</organism>
<evidence type="ECO:0000256" key="2">
    <source>
        <dbReference type="SAM" id="MobiDB-lite"/>
    </source>
</evidence>
<feature type="region of interest" description="Disordered" evidence="2">
    <location>
        <begin position="532"/>
        <end position="555"/>
    </location>
</feature>
<sequence>MTRTLNGTRLRLDGRSLRITDVVTVARSTVDHGGVELDPAAVVAMEATVRHKDALVAQDLPVYGLTTGFGDSCTRQVGAARTVQLQHNLIRYHLNGLGPQTPADVARAAVLIRANCLSRGASAVRPELVRALLRLLERHITPVIPERGSLGASGDLVPLSYVAAALTGEGEVEHRGVRRLAGEALALEGLAPVDLAAKEGLALINGTSFGAAFAAVAAWDAAELAWVADLATALTCEALRGNTSHFADFIHASKGHPGQRRSAATIRGLLSGSALTTTYAEILDQRDRLDGRDHLILEQRIQDKYSVRCAPHVNGVLRDTLHWVGPWLEREINSSNDNPLFDPATGELHHGGNFYAGHVGQAADALKVAVANLADLLDRQLALVVDEKFNAGLPANLVDPGLAQRGEANLHHGFKGMQIACSSVTAEALKLAVPATVFSRSTEAHNQDKVSMATTAARDARTVVELTRQVAAIHLLALAQALDLRGARHAAPAVRRAHALIRERVPFLDRDRRMDHDIHAVVDLIRDGELRAATTGHTGPPEIGVSAPHPENREE</sequence>
<dbReference type="EMBL" id="JBHLUH010000060">
    <property type="protein sequence ID" value="MFC0531495.1"/>
    <property type="molecule type" value="Genomic_DNA"/>
</dbReference>
<dbReference type="InterPro" id="IPR008948">
    <property type="entry name" value="L-Aspartase-like"/>
</dbReference>
<dbReference type="Proteomes" id="UP001589867">
    <property type="component" value="Unassembled WGS sequence"/>
</dbReference>
<evidence type="ECO:0000313" key="3">
    <source>
        <dbReference type="EMBL" id="MFC0531495.1"/>
    </source>
</evidence>
<evidence type="ECO:0000256" key="1">
    <source>
        <dbReference type="ARBA" id="ARBA00023239"/>
    </source>
</evidence>
<accession>A0ABV6M9W7</accession>
<dbReference type="SUPFAM" id="SSF48557">
    <property type="entry name" value="L-aspartase-like"/>
    <property type="match status" value="1"/>
</dbReference>
<reference evidence="3 4" key="1">
    <citation type="submission" date="2024-09" db="EMBL/GenBank/DDBJ databases">
        <authorList>
            <person name="Sun Q."/>
            <person name="Mori K."/>
        </authorList>
    </citation>
    <scope>NUCLEOTIDE SEQUENCE [LARGE SCALE GENOMIC DNA]</scope>
    <source>
        <strain evidence="3 4">TBRC 3947</strain>
    </source>
</reference>